<dbReference type="Proteomes" id="UP000019132">
    <property type="component" value="Unassembled WGS sequence"/>
</dbReference>
<dbReference type="SMART" id="SM00724">
    <property type="entry name" value="TLC"/>
    <property type="match status" value="1"/>
</dbReference>
<keyword evidence="9" id="KW-1185">Reference proteome</keyword>
<dbReference type="InParanoid" id="K3W6M4"/>
<keyword evidence="4 5" id="KW-0472">Membrane</keyword>
<feature type="transmembrane region" description="Helical" evidence="6">
    <location>
        <begin position="182"/>
        <end position="201"/>
    </location>
</feature>
<evidence type="ECO:0000256" key="1">
    <source>
        <dbReference type="ARBA" id="ARBA00004141"/>
    </source>
</evidence>
<comment type="subcellular location">
    <subcellularLocation>
        <location evidence="1">Membrane</location>
        <topology evidence="1">Multi-pass membrane protein</topology>
    </subcellularLocation>
</comment>
<feature type="transmembrane region" description="Helical" evidence="6">
    <location>
        <begin position="61"/>
        <end position="83"/>
    </location>
</feature>
<dbReference type="GO" id="GO:0005886">
    <property type="term" value="C:plasma membrane"/>
    <property type="evidence" value="ECO:0007669"/>
    <property type="project" value="TreeGrafter"/>
</dbReference>
<evidence type="ECO:0000256" key="3">
    <source>
        <dbReference type="ARBA" id="ARBA00022989"/>
    </source>
</evidence>
<dbReference type="eggNOG" id="KOG4474">
    <property type="taxonomic scope" value="Eukaryota"/>
</dbReference>
<keyword evidence="3 6" id="KW-1133">Transmembrane helix</keyword>
<dbReference type="PANTHER" id="PTHR13439">
    <property type="entry name" value="CT120 PROTEIN"/>
    <property type="match status" value="1"/>
</dbReference>
<dbReference type="GO" id="GO:0055091">
    <property type="term" value="P:phospholipid homeostasis"/>
    <property type="evidence" value="ECO:0007669"/>
    <property type="project" value="TreeGrafter"/>
</dbReference>
<evidence type="ECO:0000256" key="6">
    <source>
        <dbReference type="SAM" id="Phobius"/>
    </source>
</evidence>
<keyword evidence="2 5" id="KW-0812">Transmembrane</keyword>
<dbReference type="AlphaFoldDB" id="K3W6M4"/>
<evidence type="ECO:0000256" key="5">
    <source>
        <dbReference type="PROSITE-ProRule" id="PRU00205"/>
    </source>
</evidence>
<sequence length="303" mass="34236">MITEVLAGTWFSMCAVMLYSDPRLWIVLASSVAFTVLRVVVVPLVALRVKSYTTFTDNNQLLWSNTIVSMLHSTCSSLLAIYALACDNSVHGNYVNRASYGEFVTTAVSTGVTIHPLVLSWAFLIRSLCVYYDNSLAHSLGYFAYDLWDYVLHRLYIKSPGIVVHHVVILICYISALTKTVGVPLLSLALICELHSAFMHLRKLMSMSNYSIGASSTYKWVWYLQWATFLLARTVPHAGVTWLVYQARDDFVQPTHFWMAFIGMLFINALNVQLLRGVYGAFRKDFGYSKRSQDAAFKATKML</sequence>
<dbReference type="PANTHER" id="PTHR13439:SF4">
    <property type="entry name" value="TLC DOMAIN-CONTAINING PROTEIN"/>
    <property type="match status" value="1"/>
</dbReference>
<dbReference type="STRING" id="431595.K3W6M4"/>
<feature type="transmembrane region" description="Helical" evidence="6">
    <location>
        <begin position="222"/>
        <end position="245"/>
    </location>
</feature>
<evidence type="ECO:0000256" key="4">
    <source>
        <dbReference type="ARBA" id="ARBA00023136"/>
    </source>
</evidence>
<dbReference type="InterPro" id="IPR006634">
    <property type="entry name" value="TLC-dom"/>
</dbReference>
<reference evidence="9" key="2">
    <citation type="submission" date="2010-04" db="EMBL/GenBank/DDBJ databases">
        <authorList>
            <person name="Buell R."/>
            <person name="Hamilton J."/>
            <person name="Hostetler J."/>
        </authorList>
    </citation>
    <scope>NUCLEOTIDE SEQUENCE [LARGE SCALE GENOMIC DNA]</scope>
    <source>
        <strain evidence="9">DAOM:BR144</strain>
    </source>
</reference>
<evidence type="ECO:0000259" key="7">
    <source>
        <dbReference type="PROSITE" id="PS50922"/>
    </source>
</evidence>
<evidence type="ECO:0000313" key="8">
    <source>
        <dbReference type="EnsemblProtists" id="PYU1_T000615"/>
    </source>
</evidence>
<dbReference type="Pfam" id="PF03798">
    <property type="entry name" value="TRAM_LAG1_CLN8"/>
    <property type="match status" value="1"/>
</dbReference>
<dbReference type="EMBL" id="GL376620">
    <property type="status" value="NOT_ANNOTATED_CDS"/>
    <property type="molecule type" value="Genomic_DNA"/>
</dbReference>
<reference evidence="9" key="1">
    <citation type="journal article" date="2010" name="Genome Biol.">
        <title>Genome sequence of the necrotrophic plant pathogen Pythium ultimum reveals original pathogenicity mechanisms and effector repertoire.</title>
        <authorList>
            <person name="Levesque C.A."/>
            <person name="Brouwer H."/>
            <person name="Cano L."/>
            <person name="Hamilton J.P."/>
            <person name="Holt C."/>
            <person name="Huitema E."/>
            <person name="Raffaele S."/>
            <person name="Robideau G.P."/>
            <person name="Thines M."/>
            <person name="Win J."/>
            <person name="Zerillo M.M."/>
            <person name="Beakes G.W."/>
            <person name="Boore J.L."/>
            <person name="Busam D."/>
            <person name="Dumas B."/>
            <person name="Ferriera S."/>
            <person name="Fuerstenberg S.I."/>
            <person name="Gachon C.M."/>
            <person name="Gaulin E."/>
            <person name="Govers F."/>
            <person name="Grenville-Briggs L."/>
            <person name="Horner N."/>
            <person name="Hostetler J."/>
            <person name="Jiang R.H."/>
            <person name="Johnson J."/>
            <person name="Krajaejun T."/>
            <person name="Lin H."/>
            <person name="Meijer H.J."/>
            <person name="Moore B."/>
            <person name="Morris P."/>
            <person name="Phuntmart V."/>
            <person name="Puiu D."/>
            <person name="Shetty J."/>
            <person name="Stajich J.E."/>
            <person name="Tripathy S."/>
            <person name="Wawra S."/>
            <person name="van West P."/>
            <person name="Whitty B.R."/>
            <person name="Coutinho P.M."/>
            <person name="Henrissat B."/>
            <person name="Martin F."/>
            <person name="Thomas P.D."/>
            <person name="Tyler B.M."/>
            <person name="De Vries R.P."/>
            <person name="Kamoun S."/>
            <person name="Yandell M."/>
            <person name="Tisserat N."/>
            <person name="Buell C.R."/>
        </authorList>
    </citation>
    <scope>NUCLEOTIDE SEQUENCE</scope>
    <source>
        <strain evidence="9">DAOM:BR144</strain>
    </source>
</reference>
<feature type="transmembrane region" description="Helical" evidence="6">
    <location>
        <begin position="257"/>
        <end position="282"/>
    </location>
</feature>
<dbReference type="PROSITE" id="PS50922">
    <property type="entry name" value="TLC"/>
    <property type="match status" value="1"/>
</dbReference>
<evidence type="ECO:0000256" key="2">
    <source>
        <dbReference type="ARBA" id="ARBA00022692"/>
    </source>
</evidence>
<name>K3W6M4_GLOUD</name>
<evidence type="ECO:0000313" key="9">
    <source>
        <dbReference type="Proteomes" id="UP000019132"/>
    </source>
</evidence>
<reference evidence="8" key="3">
    <citation type="submission" date="2015-02" db="UniProtKB">
        <authorList>
            <consortium name="EnsemblProtists"/>
        </authorList>
    </citation>
    <scope>IDENTIFICATION</scope>
    <source>
        <strain evidence="8">DAOM BR144</strain>
    </source>
</reference>
<dbReference type="EnsemblProtists" id="PYU1_T000615">
    <property type="protein sequence ID" value="PYU1_T000615"/>
    <property type="gene ID" value="PYU1_G000615"/>
</dbReference>
<feature type="transmembrane region" description="Helical" evidence="6">
    <location>
        <begin position="25"/>
        <end position="49"/>
    </location>
</feature>
<organism evidence="8 9">
    <name type="scientific">Globisporangium ultimum (strain ATCC 200006 / CBS 805.95 / DAOM BR144)</name>
    <name type="common">Pythium ultimum</name>
    <dbReference type="NCBI Taxonomy" id="431595"/>
    <lineage>
        <taxon>Eukaryota</taxon>
        <taxon>Sar</taxon>
        <taxon>Stramenopiles</taxon>
        <taxon>Oomycota</taxon>
        <taxon>Peronosporomycetes</taxon>
        <taxon>Pythiales</taxon>
        <taxon>Pythiaceae</taxon>
        <taxon>Globisporangium</taxon>
    </lineage>
</organism>
<dbReference type="GO" id="GO:0071709">
    <property type="term" value="P:membrane assembly"/>
    <property type="evidence" value="ECO:0007669"/>
    <property type="project" value="TreeGrafter"/>
</dbReference>
<dbReference type="GO" id="GO:0007009">
    <property type="term" value="P:plasma membrane organization"/>
    <property type="evidence" value="ECO:0007669"/>
    <property type="project" value="TreeGrafter"/>
</dbReference>
<dbReference type="HOGENOM" id="CLU_090505_0_0_1"/>
<dbReference type="OMA" id="WPWAFEA"/>
<feature type="transmembrane region" description="Helical" evidence="6">
    <location>
        <begin position="103"/>
        <end position="125"/>
    </location>
</feature>
<protein>
    <recommendedName>
        <fullName evidence="7">TLC domain-containing protein</fullName>
    </recommendedName>
</protein>
<dbReference type="GO" id="GO:0097035">
    <property type="term" value="P:regulation of membrane lipid distribution"/>
    <property type="evidence" value="ECO:0007669"/>
    <property type="project" value="TreeGrafter"/>
</dbReference>
<dbReference type="InterPro" id="IPR050846">
    <property type="entry name" value="TLCD"/>
</dbReference>
<feature type="transmembrane region" description="Helical" evidence="6">
    <location>
        <begin position="155"/>
        <end position="176"/>
    </location>
</feature>
<dbReference type="VEuPathDB" id="FungiDB:PYU1_G000615"/>
<proteinExistence type="predicted"/>
<feature type="domain" description="TLC" evidence="7">
    <location>
        <begin position="58"/>
        <end position="271"/>
    </location>
</feature>
<accession>K3W6M4</accession>